<evidence type="ECO:0000313" key="3">
    <source>
        <dbReference type="Proteomes" id="UP000266673"/>
    </source>
</evidence>
<feature type="region of interest" description="Disordered" evidence="1">
    <location>
        <begin position="1"/>
        <end position="21"/>
    </location>
</feature>
<reference evidence="2 3" key="1">
    <citation type="submission" date="2018-06" db="EMBL/GenBank/DDBJ databases">
        <title>Comparative genomics reveals the genomic features of Rhizophagus irregularis, R. cerebriforme, R. diaphanum and Gigaspora rosea, and their symbiotic lifestyle signature.</title>
        <authorList>
            <person name="Morin E."/>
            <person name="San Clemente H."/>
            <person name="Chen E.C.H."/>
            <person name="De La Providencia I."/>
            <person name="Hainaut M."/>
            <person name="Kuo A."/>
            <person name="Kohler A."/>
            <person name="Murat C."/>
            <person name="Tang N."/>
            <person name="Roy S."/>
            <person name="Loubradou J."/>
            <person name="Henrissat B."/>
            <person name="Grigoriev I.V."/>
            <person name="Corradi N."/>
            <person name="Roux C."/>
            <person name="Martin F.M."/>
        </authorList>
    </citation>
    <scope>NUCLEOTIDE SEQUENCE [LARGE SCALE GENOMIC DNA]</scope>
    <source>
        <strain evidence="2 3">DAOM 194757</strain>
    </source>
</reference>
<dbReference type="Proteomes" id="UP000266673">
    <property type="component" value="Unassembled WGS sequence"/>
</dbReference>
<protein>
    <submittedName>
        <fullName evidence="2">Uncharacterized protein</fullName>
    </submittedName>
</protein>
<dbReference type="AlphaFoldDB" id="A0A397U492"/>
<evidence type="ECO:0000256" key="1">
    <source>
        <dbReference type="SAM" id="MobiDB-lite"/>
    </source>
</evidence>
<proteinExistence type="predicted"/>
<keyword evidence="3" id="KW-1185">Reference proteome</keyword>
<organism evidence="2 3">
    <name type="scientific">Gigaspora rosea</name>
    <dbReference type="NCBI Taxonomy" id="44941"/>
    <lineage>
        <taxon>Eukaryota</taxon>
        <taxon>Fungi</taxon>
        <taxon>Fungi incertae sedis</taxon>
        <taxon>Mucoromycota</taxon>
        <taxon>Glomeromycotina</taxon>
        <taxon>Glomeromycetes</taxon>
        <taxon>Diversisporales</taxon>
        <taxon>Gigasporaceae</taxon>
        <taxon>Gigaspora</taxon>
    </lineage>
</organism>
<sequence length="113" mass="13054">MAVFTGCVGSGTRKTESSSDITNNDTQLYLKDNNLQDFSQDFLNEIVNEMCNRYIEENNQIKPIVQIILANCYYLKRTSIKQQRWMILMEYILSVYANGIGVKKDKHTSGKFL</sequence>
<comment type="caution">
    <text evidence="2">The sequence shown here is derived from an EMBL/GenBank/DDBJ whole genome shotgun (WGS) entry which is preliminary data.</text>
</comment>
<accession>A0A397U492</accession>
<dbReference type="EMBL" id="QKWP01002762">
    <property type="protein sequence ID" value="RIB02243.1"/>
    <property type="molecule type" value="Genomic_DNA"/>
</dbReference>
<gene>
    <name evidence="2" type="ORF">C2G38_2228363</name>
</gene>
<evidence type="ECO:0000313" key="2">
    <source>
        <dbReference type="EMBL" id="RIB02243.1"/>
    </source>
</evidence>
<name>A0A397U492_9GLOM</name>